<dbReference type="GO" id="GO:0005576">
    <property type="term" value="C:extracellular region"/>
    <property type="evidence" value="ECO:0007669"/>
    <property type="project" value="UniProtKB-SubCell"/>
</dbReference>
<evidence type="ECO:0000256" key="5">
    <source>
        <dbReference type="ARBA" id="ARBA00023098"/>
    </source>
</evidence>
<dbReference type="InterPro" id="IPR056304">
    <property type="entry name" value="Lip-like_C"/>
</dbReference>
<dbReference type="OrthoDB" id="206848at2759"/>
<accession>A0A7C8VQG6</accession>
<comment type="subcellular location">
    <subcellularLocation>
        <location evidence="1">Secreted</location>
    </subcellularLocation>
</comment>
<dbReference type="PANTHER" id="PTHR34043">
    <property type="entry name" value="ALPHA/BETA-HYDROLASES SUPERFAMILY PROTEIN"/>
    <property type="match status" value="1"/>
</dbReference>
<dbReference type="AlphaFoldDB" id="A0A7C8VQG6"/>
<protein>
    <recommendedName>
        <fullName evidence="6">Lipase-like C-terminal domain-containing protein</fullName>
    </recommendedName>
</protein>
<dbReference type="EMBL" id="JAABOJ010000001">
    <property type="protein sequence ID" value="KAF3291515.1"/>
    <property type="molecule type" value="Genomic_DNA"/>
</dbReference>
<keyword evidence="2" id="KW-0964">Secreted</keyword>
<evidence type="ECO:0000256" key="1">
    <source>
        <dbReference type="ARBA" id="ARBA00004613"/>
    </source>
</evidence>
<keyword evidence="4" id="KW-0378">Hydrolase</keyword>
<sequence length="548" mass="61913">MDSHDPDGLVNLRKLADHFALNLPEDKKVPIVLVPGFAGWGTPLFGTINYWGGIENMPRLLMDKGYTVIITPVGPISSNWERACELYRQLTCGRFNRFVPETQDVEEHHDLDISYGKYFESDPENGPRQSRTSGRKRAILFSPSPQEYADWKWSETSKAHFICHSQGGVTVRYLISLMLRGAGDIHPEYFDSGGRDTWAISVITLGTPHKGTTIIDVVENFLLNSASQAIKLVARLFATASFSRPEQRVYDLQLDHWGICRDGNETFQEMRSRFESTSGPVSKWYNSNINGFYDNSIKGVGDLNRKAAPASPNIYYFTLSFHSTVPFPSYWPPWTINAIRSFPVPLVSFIREVLYSIPLVNIGVWIVDSIVNGILNTAGWAIISRLISIHDLVRWVTQEVLNRLLYETDYKVTLPPPGRYLPRNDVMPLILPVVYAMGGQDLSPEQKRILGPNLGDWYQNDGVVNTESMCGPHGSVVKDIAAFPISDINSDSARGIYWHLGVNDRMDHLDEIGIIIQEDTAHSMNEMYFNLATIVTRLPPRRRQPSHL</sequence>
<dbReference type="Gene3D" id="3.40.50.1820">
    <property type="entry name" value="alpha/beta hydrolase"/>
    <property type="match status" value="2"/>
</dbReference>
<proteinExistence type="predicted"/>
<dbReference type="Proteomes" id="UP000474640">
    <property type="component" value="Unassembled WGS sequence"/>
</dbReference>
<evidence type="ECO:0000256" key="2">
    <source>
        <dbReference type="ARBA" id="ARBA00022525"/>
    </source>
</evidence>
<feature type="domain" description="Lipase-like C-terminal" evidence="6">
    <location>
        <begin position="152"/>
        <end position="324"/>
    </location>
</feature>
<dbReference type="Pfam" id="PF24708">
    <property type="entry name" value="Lip_C"/>
    <property type="match status" value="1"/>
</dbReference>
<dbReference type="GO" id="GO:0016787">
    <property type="term" value="F:hydrolase activity"/>
    <property type="evidence" value="ECO:0007669"/>
    <property type="project" value="UniProtKB-KW"/>
</dbReference>
<dbReference type="SUPFAM" id="SSF53474">
    <property type="entry name" value="alpha/beta-Hydrolases"/>
    <property type="match status" value="1"/>
</dbReference>
<keyword evidence="3" id="KW-0732">Signal</keyword>
<evidence type="ECO:0000256" key="4">
    <source>
        <dbReference type="ARBA" id="ARBA00022801"/>
    </source>
</evidence>
<reference evidence="7 8" key="1">
    <citation type="submission" date="2020-01" db="EMBL/GenBank/DDBJ databases">
        <authorList>
            <person name="Palmer J.M."/>
        </authorList>
    </citation>
    <scope>NUCLEOTIDE SEQUENCE [LARGE SCALE GENOMIC DNA]</scope>
    <source>
        <strain evidence="7 8">TWF970</strain>
    </source>
</reference>
<evidence type="ECO:0000259" key="6">
    <source>
        <dbReference type="Pfam" id="PF24708"/>
    </source>
</evidence>
<dbReference type="InterPro" id="IPR029058">
    <property type="entry name" value="AB_hydrolase_fold"/>
</dbReference>
<dbReference type="PANTHER" id="PTHR34043:SF3">
    <property type="entry name" value="ALPHA_BETA-HYDROLASES SUPERFAMILY PROTEIN"/>
    <property type="match status" value="1"/>
</dbReference>
<organism evidence="7 8">
    <name type="scientific">Orbilia oligospora</name>
    <name type="common">Nematode-trapping fungus</name>
    <name type="synonym">Arthrobotrys oligospora</name>
    <dbReference type="NCBI Taxonomy" id="2813651"/>
    <lineage>
        <taxon>Eukaryota</taxon>
        <taxon>Fungi</taxon>
        <taxon>Dikarya</taxon>
        <taxon>Ascomycota</taxon>
        <taxon>Pezizomycotina</taxon>
        <taxon>Orbiliomycetes</taxon>
        <taxon>Orbiliales</taxon>
        <taxon>Orbiliaceae</taxon>
        <taxon>Orbilia</taxon>
    </lineage>
</organism>
<keyword evidence="5" id="KW-0443">Lipid metabolism</keyword>
<dbReference type="GO" id="GO:0006629">
    <property type="term" value="P:lipid metabolic process"/>
    <property type="evidence" value="ECO:0007669"/>
    <property type="project" value="UniProtKB-KW"/>
</dbReference>
<evidence type="ECO:0000313" key="7">
    <source>
        <dbReference type="EMBL" id="KAF3291515.1"/>
    </source>
</evidence>
<evidence type="ECO:0000256" key="3">
    <source>
        <dbReference type="ARBA" id="ARBA00022729"/>
    </source>
</evidence>
<evidence type="ECO:0000313" key="8">
    <source>
        <dbReference type="Proteomes" id="UP000474640"/>
    </source>
</evidence>
<name>A0A7C8VQG6_ORBOL</name>
<comment type="caution">
    <text evidence="7">The sequence shown here is derived from an EMBL/GenBank/DDBJ whole genome shotgun (WGS) entry which is preliminary data.</text>
</comment>
<gene>
    <name evidence="7" type="ORF">TWF970_000728</name>
</gene>